<proteinExistence type="predicted"/>
<dbReference type="PANTHER" id="PTHR36688">
    <property type="entry name" value="ENDO/EXONUCLEASE/PHOSPHATASE DOMAIN-CONTAINING PROTEIN"/>
    <property type="match status" value="1"/>
</dbReference>
<protein>
    <recommendedName>
        <fullName evidence="3">Reverse transcriptase domain-containing protein</fullName>
    </recommendedName>
</protein>
<dbReference type="AlphaFoldDB" id="A0AAD9RDM9"/>
<sequence>MIPKPGKPPNELTSYRLISLLPIISKLFEKLLLTRIRTPIIDDKVIPDHQFGFRNGHSTVEQTNRVFNAISNAIETKNTAPQSSSIFNRHSTKFGMTTFQNKTKTTTVLPSAKILPKRKMLPRPVLYTLFTADVPIRRDIVAATFAEDTATHAVHQNLRNASKNLQRELREIEDWLDTWRIKVSETESVQVTFATKRGDCTKVKLHGHPLPTANDVKYLGMHLDRRQTWTKHIRTK</sequence>
<name>A0AAD9RDM9_9HYME</name>
<dbReference type="PANTHER" id="PTHR36688:SF1">
    <property type="entry name" value="ENDONUCLEASE_EXONUCLEASE_PHOSPHATASE DOMAIN-CONTAINING PROTEIN"/>
    <property type="match status" value="1"/>
</dbReference>
<accession>A0AAD9RDM9</accession>
<reference evidence="1" key="1">
    <citation type="submission" date="2021-08" db="EMBL/GenBank/DDBJ databases">
        <authorList>
            <person name="Misof B."/>
            <person name="Oliver O."/>
            <person name="Podsiadlowski L."/>
            <person name="Donath A."/>
            <person name="Peters R."/>
            <person name="Mayer C."/>
            <person name="Rust J."/>
            <person name="Gunkel S."/>
            <person name="Lesny P."/>
            <person name="Martin S."/>
            <person name="Oeyen J.P."/>
            <person name="Petersen M."/>
            <person name="Panagiotis P."/>
            <person name="Wilbrandt J."/>
            <person name="Tanja T."/>
        </authorList>
    </citation>
    <scope>NUCLEOTIDE SEQUENCE</scope>
    <source>
        <strain evidence="1">GBR_01_08_01A</strain>
        <tissue evidence="1">Thorax + abdomen</tissue>
    </source>
</reference>
<dbReference type="InterPro" id="IPR052560">
    <property type="entry name" value="RdDP_mobile_element"/>
</dbReference>
<comment type="caution">
    <text evidence="1">The sequence shown here is derived from an EMBL/GenBank/DDBJ whole genome shotgun (WGS) entry which is preliminary data.</text>
</comment>
<dbReference type="Proteomes" id="UP001258017">
    <property type="component" value="Unassembled WGS sequence"/>
</dbReference>
<keyword evidence="2" id="KW-1185">Reference proteome</keyword>
<evidence type="ECO:0008006" key="3">
    <source>
        <dbReference type="Google" id="ProtNLM"/>
    </source>
</evidence>
<dbReference type="EMBL" id="JAIFRP010001096">
    <property type="protein sequence ID" value="KAK2577815.1"/>
    <property type="molecule type" value="Genomic_DNA"/>
</dbReference>
<organism evidence="1 2">
    <name type="scientific">Odynerus spinipes</name>
    <dbReference type="NCBI Taxonomy" id="1348599"/>
    <lineage>
        <taxon>Eukaryota</taxon>
        <taxon>Metazoa</taxon>
        <taxon>Ecdysozoa</taxon>
        <taxon>Arthropoda</taxon>
        <taxon>Hexapoda</taxon>
        <taxon>Insecta</taxon>
        <taxon>Pterygota</taxon>
        <taxon>Neoptera</taxon>
        <taxon>Endopterygota</taxon>
        <taxon>Hymenoptera</taxon>
        <taxon>Apocrita</taxon>
        <taxon>Aculeata</taxon>
        <taxon>Vespoidea</taxon>
        <taxon>Vespidae</taxon>
        <taxon>Eumeninae</taxon>
        <taxon>Odynerus</taxon>
    </lineage>
</organism>
<evidence type="ECO:0000313" key="2">
    <source>
        <dbReference type="Proteomes" id="UP001258017"/>
    </source>
</evidence>
<evidence type="ECO:0000313" key="1">
    <source>
        <dbReference type="EMBL" id="KAK2577815.1"/>
    </source>
</evidence>
<gene>
    <name evidence="1" type="ORF">KPH14_012697</name>
</gene>
<reference evidence="1" key="2">
    <citation type="journal article" date="2023" name="Commun. Biol.">
        <title>Intrasexual cuticular hydrocarbon dimorphism in a wasp sheds light on hydrocarbon biosynthesis genes in Hymenoptera.</title>
        <authorList>
            <person name="Moris V.C."/>
            <person name="Podsiadlowski L."/>
            <person name="Martin S."/>
            <person name="Oeyen J.P."/>
            <person name="Donath A."/>
            <person name="Petersen M."/>
            <person name="Wilbrandt J."/>
            <person name="Misof B."/>
            <person name="Liedtke D."/>
            <person name="Thamm M."/>
            <person name="Scheiner R."/>
            <person name="Schmitt T."/>
            <person name="Niehuis O."/>
        </authorList>
    </citation>
    <scope>NUCLEOTIDE SEQUENCE</scope>
    <source>
        <strain evidence="1">GBR_01_08_01A</strain>
    </source>
</reference>